<dbReference type="SUPFAM" id="SSF81324">
    <property type="entry name" value="Voltage-gated potassium channels"/>
    <property type="match status" value="1"/>
</dbReference>
<dbReference type="EnsemblMetazoa" id="G20279.2">
    <property type="protein sequence ID" value="G20279.2:cds"/>
    <property type="gene ID" value="G20279"/>
</dbReference>
<feature type="domain" description="BTB" evidence="13">
    <location>
        <begin position="27"/>
        <end position="127"/>
    </location>
</feature>
<dbReference type="CDD" id="cd18317">
    <property type="entry name" value="BTB_POZ_Kv"/>
    <property type="match status" value="1"/>
</dbReference>
<organism evidence="14 15">
    <name type="scientific">Magallana gigas</name>
    <name type="common">Pacific oyster</name>
    <name type="synonym">Crassostrea gigas</name>
    <dbReference type="NCBI Taxonomy" id="29159"/>
    <lineage>
        <taxon>Eukaryota</taxon>
        <taxon>Metazoa</taxon>
        <taxon>Spiralia</taxon>
        <taxon>Lophotrochozoa</taxon>
        <taxon>Mollusca</taxon>
        <taxon>Bivalvia</taxon>
        <taxon>Autobranchia</taxon>
        <taxon>Pteriomorphia</taxon>
        <taxon>Ostreida</taxon>
        <taxon>Ostreoidea</taxon>
        <taxon>Ostreidae</taxon>
        <taxon>Magallana</taxon>
    </lineage>
</organism>
<evidence type="ECO:0000256" key="6">
    <source>
        <dbReference type="ARBA" id="ARBA00022882"/>
    </source>
</evidence>
<dbReference type="PRINTS" id="PR01491">
    <property type="entry name" value="KVCHANNEL"/>
</dbReference>
<feature type="transmembrane region" description="Helical" evidence="12">
    <location>
        <begin position="394"/>
        <end position="419"/>
    </location>
</feature>
<evidence type="ECO:0000259" key="13">
    <source>
        <dbReference type="SMART" id="SM00225"/>
    </source>
</evidence>
<dbReference type="FunFam" id="1.10.287.70:FF:000028">
    <property type="entry name" value="potassium voltage-gated channel subfamily D member 3"/>
    <property type="match status" value="1"/>
</dbReference>
<sequence length="469" mass="54197">MLQNTEFKDSAEAIIWFLLRNMTQSASRVKFNIRGRIFETFASTLKAVSDSKLGRLTPEHESYDGNNQEYFFDRDPDLFNVILNLLVTGNLHVPRQVCGALLREELSFWEIGNGNVNKCCWRQYFQHEDDMSVLKDLIDNEDSNSAWIEGETLKERIWLVLNSPGSSKFAKTWYILYLCVVFISIVVFCIWNIEGLRTELYVSDFITHHYPDIHLSGNDKLTTLILTDPVPALFALETGCLVFFMVEWVLGLAVCPRKRDYLTSWTHVVSFVLVFAMLMNFLMEFFKSVLAENEVARWLYFIFKAISMVRLLLFIRVARRFSALRVLLLAIKNSLLELLLMAITFCLGMVFFATLIFYAEITNVESFSNIFISMWWAIITMTTVGYGDIHPSSVAGYIVGVFCALSGLLLLAMPVAIIASNFSEYYSQNNFYQRYLRLQKENRNKENCEMNKIHPHKEAKFDGLSWPAD</sequence>
<dbReference type="AlphaFoldDB" id="A0A8W8JMV3"/>
<keyword evidence="10 12" id="KW-0472">Membrane</keyword>
<keyword evidence="4 12" id="KW-0812">Transmembrane</keyword>
<evidence type="ECO:0000256" key="11">
    <source>
        <dbReference type="ARBA" id="ARBA00023303"/>
    </source>
</evidence>
<dbReference type="Gene3D" id="3.30.710.10">
    <property type="entry name" value="Potassium Channel Kv1.1, Chain A"/>
    <property type="match status" value="1"/>
</dbReference>
<proteinExistence type="predicted"/>
<dbReference type="InterPro" id="IPR003968">
    <property type="entry name" value="K_chnl_volt-dep_Kv"/>
</dbReference>
<reference evidence="14" key="1">
    <citation type="submission" date="2022-08" db="UniProtKB">
        <authorList>
            <consortium name="EnsemblMetazoa"/>
        </authorList>
    </citation>
    <scope>IDENTIFICATION</scope>
    <source>
        <strain evidence="14">05x7-T-G4-1.051#20</strain>
    </source>
</reference>
<evidence type="ECO:0000256" key="8">
    <source>
        <dbReference type="ARBA" id="ARBA00022989"/>
    </source>
</evidence>
<evidence type="ECO:0000256" key="5">
    <source>
        <dbReference type="ARBA" id="ARBA00022826"/>
    </source>
</evidence>
<accession>A0A8W8JMV3</accession>
<keyword evidence="7" id="KW-0630">Potassium</keyword>
<dbReference type="SMART" id="SM00225">
    <property type="entry name" value="BTB"/>
    <property type="match status" value="1"/>
</dbReference>
<dbReference type="PRINTS" id="PR01498">
    <property type="entry name" value="SHAWCHANNEL"/>
</dbReference>
<evidence type="ECO:0000256" key="12">
    <source>
        <dbReference type="SAM" id="Phobius"/>
    </source>
</evidence>
<keyword evidence="9" id="KW-0406">Ion transport</keyword>
<evidence type="ECO:0000313" key="15">
    <source>
        <dbReference type="Proteomes" id="UP000005408"/>
    </source>
</evidence>
<evidence type="ECO:0000256" key="9">
    <source>
        <dbReference type="ARBA" id="ARBA00023065"/>
    </source>
</evidence>
<dbReference type="InterPro" id="IPR003131">
    <property type="entry name" value="T1-type_BTB"/>
</dbReference>
<protein>
    <recommendedName>
        <fullName evidence="13">BTB domain-containing protein</fullName>
    </recommendedName>
</protein>
<evidence type="ECO:0000256" key="3">
    <source>
        <dbReference type="ARBA" id="ARBA00022538"/>
    </source>
</evidence>
<dbReference type="PANTHER" id="PTHR11537:SF254">
    <property type="entry name" value="POTASSIUM VOLTAGE-GATED CHANNEL PROTEIN SHAB"/>
    <property type="match status" value="1"/>
</dbReference>
<keyword evidence="8 12" id="KW-1133">Transmembrane helix</keyword>
<keyword evidence="3" id="KW-0633">Potassium transport</keyword>
<dbReference type="GO" id="GO:0008076">
    <property type="term" value="C:voltage-gated potassium channel complex"/>
    <property type="evidence" value="ECO:0007669"/>
    <property type="project" value="InterPro"/>
</dbReference>
<keyword evidence="2" id="KW-0813">Transport</keyword>
<evidence type="ECO:0000256" key="4">
    <source>
        <dbReference type="ARBA" id="ARBA00022692"/>
    </source>
</evidence>
<evidence type="ECO:0000256" key="1">
    <source>
        <dbReference type="ARBA" id="ARBA00004141"/>
    </source>
</evidence>
<dbReference type="Gene3D" id="1.20.120.350">
    <property type="entry name" value="Voltage-gated potassium channels. Chain C"/>
    <property type="match status" value="1"/>
</dbReference>
<dbReference type="Gene3D" id="1.10.287.70">
    <property type="match status" value="1"/>
</dbReference>
<dbReference type="PANTHER" id="PTHR11537">
    <property type="entry name" value="VOLTAGE-GATED POTASSIUM CHANNEL"/>
    <property type="match status" value="1"/>
</dbReference>
<dbReference type="GO" id="GO:0001508">
    <property type="term" value="P:action potential"/>
    <property type="evidence" value="ECO:0007669"/>
    <property type="project" value="TreeGrafter"/>
</dbReference>
<keyword evidence="5" id="KW-0631">Potassium channel</keyword>
<feature type="transmembrane region" description="Helical" evidence="12">
    <location>
        <begin position="370"/>
        <end position="387"/>
    </location>
</feature>
<dbReference type="GO" id="GO:0051260">
    <property type="term" value="P:protein homooligomerization"/>
    <property type="evidence" value="ECO:0007669"/>
    <property type="project" value="InterPro"/>
</dbReference>
<dbReference type="Pfam" id="PF00520">
    <property type="entry name" value="Ion_trans"/>
    <property type="match status" value="1"/>
</dbReference>
<dbReference type="SUPFAM" id="SSF54695">
    <property type="entry name" value="POZ domain"/>
    <property type="match status" value="1"/>
</dbReference>
<dbReference type="InterPro" id="IPR000210">
    <property type="entry name" value="BTB/POZ_dom"/>
</dbReference>
<dbReference type="Pfam" id="PF02214">
    <property type="entry name" value="BTB_2"/>
    <property type="match status" value="1"/>
</dbReference>
<feature type="transmembrane region" description="Helical" evidence="12">
    <location>
        <begin position="232"/>
        <end position="255"/>
    </location>
</feature>
<dbReference type="GO" id="GO:0005249">
    <property type="term" value="F:voltage-gated potassium channel activity"/>
    <property type="evidence" value="ECO:0007669"/>
    <property type="project" value="InterPro"/>
</dbReference>
<evidence type="ECO:0000256" key="10">
    <source>
        <dbReference type="ARBA" id="ARBA00023136"/>
    </source>
</evidence>
<keyword evidence="15" id="KW-1185">Reference proteome</keyword>
<evidence type="ECO:0000313" key="14">
    <source>
        <dbReference type="EnsemblMetazoa" id="G20279.2:cds"/>
    </source>
</evidence>
<dbReference type="InterPro" id="IPR003974">
    <property type="entry name" value="K_chnl_volt-dep_Kv3"/>
</dbReference>
<name>A0A8W8JMV3_MAGGI</name>
<feature type="transmembrane region" description="Helical" evidence="12">
    <location>
        <begin position="267"/>
        <end position="286"/>
    </location>
</feature>
<evidence type="ECO:0000256" key="7">
    <source>
        <dbReference type="ARBA" id="ARBA00022958"/>
    </source>
</evidence>
<dbReference type="PRINTS" id="PR00169">
    <property type="entry name" value="KCHANNEL"/>
</dbReference>
<feature type="transmembrane region" description="Helical" evidence="12">
    <location>
        <begin position="338"/>
        <end position="358"/>
    </location>
</feature>
<keyword evidence="6" id="KW-0851">Voltage-gated channel</keyword>
<dbReference type="InterPro" id="IPR005821">
    <property type="entry name" value="Ion_trans_dom"/>
</dbReference>
<dbReference type="InterPro" id="IPR011333">
    <property type="entry name" value="SKP1/BTB/POZ_sf"/>
</dbReference>
<dbReference type="InterPro" id="IPR028325">
    <property type="entry name" value="VG_K_chnl"/>
</dbReference>
<dbReference type="InterPro" id="IPR027359">
    <property type="entry name" value="Volt_channel_dom_sf"/>
</dbReference>
<feature type="transmembrane region" description="Helical" evidence="12">
    <location>
        <begin position="174"/>
        <end position="193"/>
    </location>
</feature>
<evidence type="ECO:0000256" key="2">
    <source>
        <dbReference type="ARBA" id="ARBA00022448"/>
    </source>
</evidence>
<comment type="subcellular location">
    <subcellularLocation>
        <location evidence="1">Membrane</location>
        <topology evidence="1">Multi-pass membrane protein</topology>
    </subcellularLocation>
</comment>
<feature type="transmembrane region" description="Helical" evidence="12">
    <location>
        <begin position="298"/>
        <end position="317"/>
    </location>
</feature>
<keyword evidence="11" id="KW-0407">Ion channel</keyword>
<dbReference type="Proteomes" id="UP000005408">
    <property type="component" value="Unassembled WGS sequence"/>
</dbReference>